<dbReference type="EMBL" id="AWQS01000261">
    <property type="protein sequence ID" value="EWT04367.1"/>
    <property type="molecule type" value="Genomic_DNA"/>
</dbReference>
<name>W9GGP2_9MICO</name>
<evidence type="ECO:0000313" key="4">
    <source>
        <dbReference type="Proteomes" id="UP000019494"/>
    </source>
</evidence>
<accession>W9GGP2</accession>
<dbReference type="CDD" id="cd10787">
    <property type="entry name" value="LamB_YcsF_like"/>
    <property type="match status" value="1"/>
</dbReference>
<comment type="caution">
    <text evidence="3">The sequence shown here is derived from an EMBL/GenBank/DDBJ whole genome shotgun (WGS) entry which is preliminary data.</text>
</comment>
<dbReference type="HAMAP" id="MF_00691">
    <property type="entry name" value="PxpA"/>
    <property type="match status" value="1"/>
</dbReference>
<comment type="catalytic activity">
    <reaction evidence="1">
        <text>5-oxo-L-proline + ATP + 2 H2O = L-glutamate + ADP + phosphate + H(+)</text>
        <dbReference type="Rhea" id="RHEA:10348"/>
        <dbReference type="ChEBI" id="CHEBI:15377"/>
        <dbReference type="ChEBI" id="CHEBI:15378"/>
        <dbReference type="ChEBI" id="CHEBI:29985"/>
        <dbReference type="ChEBI" id="CHEBI:30616"/>
        <dbReference type="ChEBI" id="CHEBI:43474"/>
        <dbReference type="ChEBI" id="CHEBI:58402"/>
        <dbReference type="ChEBI" id="CHEBI:456216"/>
        <dbReference type="EC" id="3.5.2.9"/>
    </reaction>
</comment>
<dbReference type="InterPro" id="IPR011330">
    <property type="entry name" value="Glyco_hydro/deAcase_b/a-brl"/>
</dbReference>
<feature type="region of interest" description="Disordered" evidence="2">
    <location>
        <begin position="1"/>
        <end position="24"/>
    </location>
</feature>
<dbReference type="Pfam" id="PF03746">
    <property type="entry name" value="LamB_YcsF"/>
    <property type="match status" value="1"/>
</dbReference>
<comment type="subunit">
    <text evidence="1">Forms a complex composed of PxpA, PxpB and PxpC.</text>
</comment>
<dbReference type="SUPFAM" id="SSF88713">
    <property type="entry name" value="Glycoside hydrolase/deacetylase"/>
    <property type="match status" value="1"/>
</dbReference>
<comment type="similarity">
    <text evidence="1">Belongs to the LamB/PxpA family.</text>
</comment>
<dbReference type="PANTHER" id="PTHR30292:SF0">
    <property type="entry name" value="5-OXOPROLINASE SUBUNIT A"/>
    <property type="match status" value="1"/>
</dbReference>
<dbReference type="AlphaFoldDB" id="W9GGP2"/>
<proteinExistence type="inferred from homology"/>
<protein>
    <recommendedName>
        <fullName evidence="1">5-oxoprolinase subunit A</fullName>
        <shortName evidence="1">5-OPase subunit A</shortName>
        <ecNumber evidence="1">3.5.2.9</ecNumber>
    </recommendedName>
    <alternativeName>
        <fullName evidence="1">5-oxoprolinase (ATP-hydrolyzing) subunit A</fullName>
    </alternativeName>
</protein>
<organism evidence="3 4">
    <name type="scientific">Intrasporangium chromatireducens Q5-1</name>
    <dbReference type="NCBI Taxonomy" id="584657"/>
    <lineage>
        <taxon>Bacteria</taxon>
        <taxon>Bacillati</taxon>
        <taxon>Actinomycetota</taxon>
        <taxon>Actinomycetes</taxon>
        <taxon>Micrococcales</taxon>
        <taxon>Intrasporangiaceae</taxon>
        <taxon>Intrasporangium</taxon>
    </lineage>
</organism>
<dbReference type="Gene3D" id="3.20.20.370">
    <property type="entry name" value="Glycoside hydrolase/deacetylase"/>
    <property type="match status" value="1"/>
</dbReference>
<keyword evidence="1" id="KW-0378">Hydrolase</keyword>
<dbReference type="Proteomes" id="UP000019494">
    <property type="component" value="Unassembled WGS sequence"/>
</dbReference>
<dbReference type="PANTHER" id="PTHR30292">
    <property type="entry name" value="UNCHARACTERIZED PROTEIN YBGL-RELATED"/>
    <property type="match status" value="1"/>
</dbReference>
<keyword evidence="4" id="KW-1185">Reference proteome</keyword>
<comment type="function">
    <text evidence="1">Catalyzes the cleavage of 5-oxoproline to form L-glutamate coupled to the hydrolysis of ATP to ADP and inorganic phosphate.</text>
</comment>
<dbReference type="InterPro" id="IPR005501">
    <property type="entry name" value="LamB/YcsF/PxpA-like"/>
</dbReference>
<dbReference type="GO" id="GO:0005975">
    <property type="term" value="P:carbohydrate metabolic process"/>
    <property type="evidence" value="ECO:0007669"/>
    <property type="project" value="InterPro"/>
</dbReference>
<sequence>MDPSDPIPPTTAATPDAPATPRRSIDLNADLGESFGAWRLGDDLAMLDLVSSANVACGFHAGDPLTLQRTCAAAAERGVVIGAQVGYRDLAGFGRRFIDVAPDELTADVLYQLGALEAMCRVAGTRVAYVKPHGALYNAVVHHEEQARALVAAVVAYDATLPVLGLPGSALLRRAAEAGLRAVSEAFADRGYTGEGTLVPRREPGALLHDPDLVAARTARLVTDGRIRAVDGTWVAVAAESICTHGDSPGAVAIARAVRAALEGAGVRIEPFTGRG</sequence>
<evidence type="ECO:0000256" key="2">
    <source>
        <dbReference type="SAM" id="MobiDB-lite"/>
    </source>
</evidence>
<keyword evidence="1" id="KW-0067">ATP-binding</keyword>
<dbReference type="GO" id="GO:0017168">
    <property type="term" value="F:5-oxoprolinase (ATP-hydrolyzing) activity"/>
    <property type="evidence" value="ECO:0007669"/>
    <property type="project" value="UniProtKB-UniRule"/>
</dbReference>
<feature type="compositionally biased region" description="Low complexity" evidence="2">
    <location>
        <begin position="10"/>
        <end position="21"/>
    </location>
</feature>
<reference evidence="4" key="1">
    <citation type="submission" date="2013-08" db="EMBL/GenBank/DDBJ databases">
        <title>Intrasporangium oryzae NRRL B-24470.</title>
        <authorList>
            <person name="Liu H."/>
            <person name="Wang G."/>
        </authorList>
    </citation>
    <scope>NUCLEOTIDE SEQUENCE [LARGE SCALE GENOMIC DNA]</scope>
    <source>
        <strain evidence="4">Q5-1</strain>
    </source>
</reference>
<dbReference type="NCBIfam" id="NF003814">
    <property type="entry name" value="PRK05406.1-3"/>
    <property type="match status" value="1"/>
</dbReference>
<keyword evidence="1" id="KW-0547">Nucleotide-binding</keyword>
<dbReference type="NCBIfam" id="NF003816">
    <property type="entry name" value="PRK05406.1-5"/>
    <property type="match status" value="1"/>
</dbReference>
<dbReference type="EC" id="3.5.2.9" evidence="1"/>
<dbReference type="GO" id="GO:0005524">
    <property type="term" value="F:ATP binding"/>
    <property type="evidence" value="ECO:0007669"/>
    <property type="project" value="UniProtKB-UniRule"/>
</dbReference>
<evidence type="ECO:0000313" key="3">
    <source>
        <dbReference type="EMBL" id="EWT04367.1"/>
    </source>
</evidence>
<gene>
    <name evidence="1" type="primary">pxpA</name>
    <name evidence="3" type="ORF">N864_09885</name>
</gene>
<dbReference type="PATRIC" id="fig|584657.3.peg.3763"/>
<evidence type="ECO:0000256" key="1">
    <source>
        <dbReference type="HAMAP-Rule" id="MF_00691"/>
    </source>
</evidence>